<reference evidence="8 9" key="1">
    <citation type="submission" date="2019-03" db="EMBL/GenBank/DDBJ databases">
        <title>Genomic Encyclopedia of Type Strains, Phase IV (KMG-IV): sequencing the most valuable type-strain genomes for metagenomic binning, comparative biology and taxonomic classification.</title>
        <authorList>
            <person name="Goeker M."/>
        </authorList>
    </citation>
    <scope>NUCLEOTIDE SEQUENCE [LARGE SCALE GENOMIC DNA]</scope>
    <source>
        <strain evidence="8 9">DSM 22958</strain>
    </source>
</reference>
<evidence type="ECO:0000313" key="9">
    <source>
        <dbReference type="Proteomes" id="UP000294881"/>
    </source>
</evidence>
<dbReference type="Proteomes" id="UP000294881">
    <property type="component" value="Unassembled WGS sequence"/>
</dbReference>
<protein>
    <submittedName>
        <fullName evidence="8">Outer membrane immunogenic protein</fullName>
    </submittedName>
</protein>
<keyword evidence="9" id="KW-1185">Reference proteome</keyword>
<comment type="similarity">
    <text evidence="5">Belongs to the Omp25/RopB family.</text>
</comment>
<evidence type="ECO:0000256" key="2">
    <source>
        <dbReference type="ARBA" id="ARBA00022729"/>
    </source>
</evidence>
<feature type="chain" id="PRO_5020320911" evidence="6">
    <location>
        <begin position="25"/>
        <end position="248"/>
    </location>
</feature>
<keyword evidence="4" id="KW-0998">Cell outer membrane</keyword>
<sequence>MKLFLTSVAVAVAAASLAASSAIAADLPSRKIAPVAPVMTVAPVFSWTGLYAGVNGGYGFSANGSKVKSSVYAARPGRPGRSVRSDRKGGFVGGGQLGYNYQIGSVVVGLETDINYADLRQRVNAGRYDARTRVNWFGTVRPRIGFLPTERLMVFGTGGLAYGDVSTKAGRGAVNFVHSGKDSKVRVGWTLGGGLEYALTDNVSLKGEYDYVDLGSKKLRLAGVGGVNDGASRKTQFHVIRAGLNYRF</sequence>
<comment type="caution">
    <text evidence="8">The sequence shown here is derived from an EMBL/GenBank/DDBJ whole genome shotgun (WGS) entry which is preliminary data.</text>
</comment>
<organism evidence="8 9">
    <name type="scientific">Camelimonas lactis</name>
    <dbReference type="NCBI Taxonomy" id="659006"/>
    <lineage>
        <taxon>Bacteria</taxon>
        <taxon>Pseudomonadati</taxon>
        <taxon>Pseudomonadota</taxon>
        <taxon>Alphaproteobacteria</taxon>
        <taxon>Hyphomicrobiales</taxon>
        <taxon>Chelatococcaceae</taxon>
        <taxon>Camelimonas</taxon>
    </lineage>
</organism>
<dbReference type="GO" id="GO:0009279">
    <property type="term" value="C:cell outer membrane"/>
    <property type="evidence" value="ECO:0007669"/>
    <property type="project" value="UniProtKB-SubCell"/>
</dbReference>
<dbReference type="Pfam" id="PF13505">
    <property type="entry name" value="OMP_b-brl"/>
    <property type="match status" value="1"/>
</dbReference>
<dbReference type="RefSeq" id="WP_132006356.1">
    <property type="nucleotide sequence ID" value="NZ_JBHUNN010000002.1"/>
</dbReference>
<dbReference type="InterPro" id="IPR051692">
    <property type="entry name" value="OMP-like"/>
</dbReference>
<keyword evidence="2 6" id="KW-0732">Signal</keyword>
<dbReference type="Gene3D" id="2.40.160.20">
    <property type="match status" value="1"/>
</dbReference>
<dbReference type="PANTHER" id="PTHR34001">
    <property type="entry name" value="BLL7405 PROTEIN"/>
    <property type="match status" value="1"/>
</dbReference>
<dbReference type="EMBL" id="SLWL01000006">
    <property type="protein sequence ID" value="TCO13421.1"/>
    <property type="molecule type" value="Genomic_DNA"/>
</dbReference>
<feature type="signal peptide" evidence="6">
    <location>
        <begin position="1"/>
        <end position="24"/>
    </location>
</feature>
<evidence type="ECO:0000256" key="1">
    <source>
        <dbReference type="ARBA" id="ARBA00004442"/>
    </source>
</evidence>
<evidence type="ECO:0000256" key="3">
    <source>
        <dbReference type="ARBA" id="ARBA00023136"/>
    </source>
</evidence>
<dbReference type="OrthoDB" id="8455142at2"/>
<dbReference type="PANTHER" id="PTHR34001:SF3">
    <property type="entry name" value="BLL7405 PROTEIN"/>
    <property type="match status" value="1"/>
</dbReference>
<dbReference type="SUPFAM" id="SSF56925">
    <property type="entry name" value="OMPA-like"/>
    <property type="match status" value="1"/>
</dbReference>
<evidence type="ECO:0000256" key="6">
    <source>
        <dbReference type="SAM" id="SignalP"/>
    </source>
</evidence>
<feature type="domain" description="Outer membrane protein beta-barrel" evidence="7">
    <location>
        <begin position="44"/>
        <end position="248"/>
    </location>
</feature>
<evidence type="ECO:0000259" key="7">
    <source>
        <dbReference type="Pfam" id="PF13505"/>
    </source>
</evidence>
<comment type="subcellular location">
    <subcellularLocation>
        <location evidence="1">Cell outer membrane</location>
    </subcellularLocation>
</comment>
<name>A0A4R2GSU4_9HYPH</name>
<dbReference type="AlphaFoldDB" id="A0A4R2GSU4"/>
<proteinExistence type="inferred from homology"/>
<evidence type="ECO:0000256" key="4">
    <source>
        <dbReference type="ARBA" id="ARBA00023237"/>
    </source>
</evidence>
<gene>
    <name evidence="8" type="ORF">EV666_106133</name>
</gene>
<dbReference type="InterPro" id="IPR027385">
    <property type="entry name" value="Beta-barrel_OMP"/>
</dbReference>
<evidence type="ECO:0000256" key="5">
    <source>
        <dbReference type="ARBA" id="ARBA00038306"/>
    </source>
</evidence>
<accession>A0A4R2GSU4</accession>
<evidence type="ECO:0000313" key="8">
    <source>
        <dbReference type="EMBL" id="TCO13421.1"/>
    </source>
</evidence>
<keyword evidence="3" id="KW-0472">Membrane</keyword>
<dbReference type="InterPro" id="IPR011250">
    <property type="entry name" value="OMP/PagP_B-barrel"/>
</dbReference>